<proteinExistence type="predicted"/>
<evidence type="ECO:0000313" key="3">
    <source>
        <dbReference type="Proteomes" id="UP000297861"/>
    </source>
</evidence>
<dbReference type="Proteomes" id="UP000297861">
    <property type="component" value="Unassembled WGS sequence"/>
</dbReference>
<sequence>MKYIKYSIFMLVSVLGMLACGGHNPQQESLKENKSELKVADTRIDTIFALFYNYQFESPSPVSPESLKKNIPDFAKESYHGVIDAVIADTSKIRKIKDRIDLLRPAQNSGTPDTRIAVTIKRKDGSLDYLAFCGEYADQIFYNNVQQEADNKLVFYVKNYIGYYPWFIGDGLYSMPELNDSSFPKEPFGSSEYYKKYQKELAAR</sequence>
<keyword evidence="1" id="KW-0732">Signal</keyword>
<keyword evidence="3" id="KW-1185">Reference proteome</keyword>
<gene>
    <name evidence="2" type="ORF">E2605_11115</name>
</gene>
<reference evidence="2 3" key="1">
    <citation type="submission" date="2019-03" db="EMBL/GenBank/DDBJ databases">
        <title>San Antonio Military Medical Center submission to MRSN (WRAIR), pending publication.</title>
        <authorList>
            <person name="Blyth D.M."/>
            <person name="Mccarthy S.L."/>
            <person name="Schall S.E."/>
            <person name="Stam J.A."/>
            <person name="Ong A.C."/>
            <person name="Mcgann P.T."/>
        </authorList>
    </citation>
    <scope>NUCLEOTIDE SEQUENCE [LARGE SCALE GENOMIC DNA]</scope>
    <source>
        <strain evidence="2 3">MRSN571793</strain>
    </source>
</reference>
<dbReference type="PROSITE" id="PS51257">
    <property type="entry name" value="PROKAR_LIPOPROTEIN"/>
    <property type="match status" value="1"/>
</dbReference>
<dbReference type="AlphaFoldDB" id="A0A4Y8L0D5"/>
<dbReference type="OrthoDB" id="996475at2"/>
<name>A0A4Y8L0D5_9BACT</name>
<feature type="signal peptide" evidence="1">
    <location>
        <begin position="1"/>
        <end position="21"/>
    </location>
</feature>
<protein>
    <submittedName>
        <fullName evidence="2">Uncharacterized protein</fullName>
    </submittedName>
</protein>
<dbReference type="RefSeq" id="WP_134436485.1">
    <property type="nucleotide sequence ID" value="NZ_JAWZLG010000015.1"/>
</dbReference>
<comment type="caution">
    <text evidence="2">The sequence shown here is derived from an EMBL/GenBank/DDBJ whole genome shotgun (WGS) entry which is preliminary data.</text>
</comment>
<feature type="chain" id="PRO_5021423164" evidence="1">
    <location>
        <begin position="22"/>
        <end position="204"/>
    </location>
</feature>
<organism evidence="2 3">
    <name type="scientific">Dysgonomonas capnocytophagoides</name>
    <dbReference type="NCBI Taxonomy" id="45254"/>
    <lineage>
        <taxon>Bacteria</taxon>
        <taxon>Pseudomonadati</taxon>
        <taxon>Bacteroidota</taxon>
        <taxon>Bacteroidia</taxon>
        <taxon>Bacteroidales</taxon>
        <taxon>Dysgonomonadaceae</taxon>
        <taxon>Dysgonomonas</taxon>
    </lineage>
</organism>
<accession>A0A4Y8L0D5</accession>
<evidence type="ECO:0000256" key="1">
    <source>
        <dbReference type="SAM" id="SignalP"/>
    </source>
</evidence>
<evidence type="ECO:0000313" key="2">
    <source>
        <dbReference type="EMBL" id="TFD96135.1"/>
    </source>
</evidence>
<dbReference type="EMBL" id="SOML01000006">
    <property type="protein sequence ID" value="TFD96135.1"/>
    <property type="molecule type" value="Genomic_DNA"/>
</dbReference>